<dbReference type="GO" id="GO:0005634">
    <property type="term" value="C:nucleus"/>
    <property type="evidence" value="ECO:0007669"/>
    <property type="project" value="TreeGrafter"/>
</dbReference>
<evidence type="ECO:0000256" key="2">
    <source>
        <dbReference type="ARBA" id="ARBA00022741"/>
    </source>
</evidence>
<comment type="similarity">
    <text evidence="1">Belongs to the helicase family. RecQ subfamily.</text>
</comment>
<dbReference type="InParanoid" id="A8NV94"/>
<dbReference type="PROSITE" id="PS51194">
    <property type="entry name" value="HELICASE_CTER"/>
    <property type="match status" value="1"/>
</dbReference>
<keyword evidence="9" id="KW-0347">Helicase</keyword>
<dbReference type="OrthoDB" id="10261556at2759"/>
<feature type="compositionally biased region" description="Pro residues" evidence="6">
    <location>
        <begin position="960"/>
        <end position="970"/>
    </location>
</feature>
<dbReference type="Gene3D" id="3.40.50.300">
    <property type="entry name" value="P-loop containing nucleotide triphosphate hydrolases"/>
    <property type="match status" value="2"/>
</dbReference>
<dbReference type="GO" id="GO:0000724">
    <property type="term" value="P:double-strand break repair via homologous recombination"/>
    <property type="evidence" value="ECO:0007669"/>
    <property type="project" value="TreeGrafter"/>
</dbReference>
<evidence type="ECO:0000256" key="6">
    <source>
        <dbReference type="SAM" id="MobiDB-lite"/>
    </source>
</evidence>
<evidence type="ECO:0000313" key="9">
    <source>
        <dbReference type="EMBL" id="EAU85201.2"/>
    </source>
</evidence>
<dbReference type="GeneID" id="6013176"/>
<keyword evidence="2" id="KW-0547">Nucleotide-binding</keyword>
<evidence type="ECO:0000256" key="5">
    <source>
        <dbReference type="ARBA" id="ARBA00034808"/>
    </source>
</evidence>
<dbReference type="InterPro" id="IPR011545">
    <property type="entry name" value="DEAD/DEAH_box_helicase_dom"/>
</dbReference>
<dbReference type="PANTHER" id="PTHR13710:SF120">
    <property type="entry name" value="BIFUNCTIONAL 3'-5' EXONUCLEASE_ATP-DEPENDENT HELICASE WRN"/>
    <property type="match status" value="1"/>
</dbReference>
<dbReference type="AlphaFoldDB" id="A8NV94"/>
<dbReference type="Pfam" id="PF00271">
    <property type="entry name" value="Helicase_C"/>
    <property type="match status" value="1"/>
</dbReference>
<comment type="caution">
    <text evidence="9">The sequence shown here is derived from an EMBL/GenBank/DDBJ whole genome shotgun (WGS) entry which is preliminary data.</text>
</comment>
<sequence>MKPSHKKTPFKRDAKSQHTRSRGSKNEKHAPRASYNSPLHPKDLGDLASLLENHLGFKPRPFQINAVTSQMLGKDTIVHAGTGMGKTVIAIGPHFHPLSRGRLTIMVSPLIALQNEQLESFNQKGIKAIALNSQYGGCSHANLQKLKNGDYQVLLISPELLLSKRFLDTMMRDREFTSRILSVVVDEAHVVSSWGAGFRKKYGELGMIRAFLPKHVPLVAMSATLPARVRYDVAQKLEFPQDGYLFVNIGNDRPNVSIVVRAIHNTMKTYSDLDFIIPKTMRHPNDIPSTLVYGDNVQEGPVIADNIDDKLPEEWRRRGLVRPFNAGFSQAYREKVLRLFKLGIVRVLVCTDAAGMGCDLPKVELVVQWKMPDSISTFVQRAGRAARSPGTSGMAVLLVEKSAYNVDLQTLNTQTTTTQSIRVKSVNPTNANKPAQSTDKRTKKEVQMYAAACGAHRGKHSGCSDELPSTRLEPHIDVEHSNEGLYALIQTTLCRRRVLLTVYDNHTADPVDRKVCCDLCNPQLLDRVRPGKPPAKERRKVVKKRAEIALHVWSKLDEWRMLVHARDWPRSMLGPSAILSDDDLEMLAMAENITTLEDLKDILHQWTWRTKYVDELWSVWGEATSNRDHGPEVPAEPTSSSPSASNARVSPLVDVPPAPIPRESTPVVSQPTSTHNVPRQPSVRDMTGSTSTPVMLAPTTTTRKRTRRAEDLETVGDGGEDDVHSNGGGPSQRRRTDGGNTSAFTSSLTAASSHATPFNFNHFAGRHDLAFRPYPTPPDPQYQALQRYNFNLAPQYYSHAVLPSTPARQQSLYHPSPHTNLQHGARYPPPPIYEDPRIVQAPVSFASQSTPVPQAQYQRTYASGSLPTPGTPYHLPARHYEASIDERQGARTSAYQPPFQQTPSTAFPHHTTQRTPLPPLHVLHTGSGVQMYHPPTPGDTPHHRRHNLSFNGRPSSPQWPNHPLPPPPITPHSHIPPTNHAQYEFILDARSYNNDFTNVQ</sequence>
<gene>
    <name evidence="9" type="ORF">CC1G_06217</name>
</gene>
<keyword evidence="3" id="KW-0067">ATP-binding</keyword>
<name>A8NV94_COPC7</name>
<protein>
    <recommendedName>
        <fullName evidence="5">DNA 3'-5' helicase</fullName>
        <ecNumber evidence="5">5.6.2.4</ecNumber>
    </recommendedName>
</protein>
<feature type="region of interest" description="Disordered" evidence="6">
    <location>
        <begin position="1"/>
        <end position="41"/>
    </location>
</feature>
<dbReference type="InterPro" id="IPR014001">
    <property type="entry name" value="Helicase_ATP-bd"/>
</dbReference>
<evidence type="ECO:0000313" key="10">
    <source>
        <dbReference type="Proteomes" id="UP000001861"/>
    </source>
</evidence>
<dbReference type="HOGENOM" id="CLU_299755_0_0_1"/>
<dbReference type="Pfam" id="PF00270">
    <property type="entry name" value="DEAD"/>
    <property type="match status" value="1"/>
</dbReference>
<feature type="region of interest" description="Disordered" evidence="6">
    <location>
        <begin position="937"/>
        <end position="977"/>
    </location>
</feature>
<reference evidence="9 10" key="1">
    <citation type="journal article" date="2010" name="Proc. Natl. Acad. Sci. U.S.A.">
        <title>Insights into evolution of multicellular fungi from the assembled chromosomes of the mushroom Coprinopsis cinerea (Coprinus cinereus).</title>
        <authorList>
            <person name="Stajich J.E."/>
            <person name="Wilke S.K."/>
            <person name="Ahren D."/>
            <person name="Au C.H."/>
            <person name="Birren B.W."/>
            <person name="Borodovsky M."/>
            <person name="Burns C."/>
            <person name="Canback B."/>
            <person name="Casselton L.A."/>
            <person name="Cheng C.K."/>
            <person name="Deng J."/>
            <person name="Dietrich F.S."/>
            <person name="Fargo D.C."/>
            <person name="Farman M.L."/>
            <person name="Gathman A.C."/>
            <person name="Goldberg J."/>
            <person name="Guigo R."/>
            <person name="Hoegger P.J."/>
            <person name="Hooker J.B."/>
            <person name="Huggins A."/>
            <person name="James T.Y."/>
            <person name="Kamada T."/>
            <person name="Kilaru S."/>
            <person name="Kodira C."/>
            <person name="Kues U."/>
            <person name="Kupfer D."/>
            <person name="Kwan H.S."/>
            <person name="Lomsadze A."/>
            <person name="Li W."/>
            <person name="Lilly W.W."/>
            <person name="Ma L.J."/>
            <person name="Mackey A.J."/>
            <person name="Manning G."/>
            <person name="Martin F."/>
            <person name="Muraguchi H."/>
            <person name="Natvig D.O."/>
            <person name="Palmerini H."/>
            <person name="Ramesh M.A."/>
            <person name="Rehmeyer C.J."/>
            <person name="Roe B.A."/>
            <person name="Shenoy N."/>
            <person name="Stanke M."/>
            <person name="Ter-Hovhannisyan V."/>
            <person name="Tunlid A."/>
            <person name="Velagapudi R."/>
            <person name="Vision T.J."/>
            <person name="Zeng Q."/>
            <person name="Zolan M.E."/>
            <person name="Pukkila P.J."/>
        </authorList>
    </citation>
    <scope>NUCLEOTIDE SEQUENCE [LARGE SCALE GENOMIC DNA]</scope>
    <source>
        <strain evidence="10">Okayama-7 / 130 / ATCC MYA-4618 / FGSC 9003</strain>
    </source>
</reference>
<evidence type="ECO:0000256" key="3">
    <source>
        <dbReference type="ARBA" id="ARBA00022840"/>
    </source>
</evidence>
<dbReference type="InterPro" id="IPR001650">
    <property type="entry name" value="Helicase_C-like"/>
</dbReference>
<dbReference type="PROSITE" id="PS51192">
    <property type="entry name" value="HELICASE_ATP_BIND_1"/>
    <property type="match status" value="1"/>
</dbReference>
<dbReference type="VEuPathDB" id="FungiDB:CC1G_06217"/>
<dbReference type="PANTHER" id="PTHR13710">
    <property type="entry name" value="DNA HELICASE RECQ FAMILY MEMBER"/>
    <property type="match status" value="1"/>
</dbReference>
<comment type="catalytic activity">
    <reaction evidence="4">
        <text>Couples ATP hydrolysis with the unwinding of duplex DNA by translocating in the 3'-5' direction.</text>
        <dbReference type="EC" id="5.6.2.4"/>
    </reaction>
</comment>
<feature type="domain" description="Helicase ATP-binding" evidence="7">
    <location>
        <begin position="67"/>
        <end position="243"/>
    </location>
</feature>
<proteinExistence type="inferred from homology"/>
<dbReference type="Proteomes" id="UP000001861">
    <property type="component" value="Unassembled WGS sequence"/>
</dbReference>
<dbReference type="STRING" id="240176.A8NV94"/>
<dbReference type="GO" id="GO:0005694">
    <property type="term" value="C:chromosome"/>
    <property type="evidence" value="ECO:0007669"/>
    <property type="project" value="TreeGrafter"/>
</dbReference>
<feature type="domain" description="Helicase C-terminal" evidence="8">
    <location>
        <begin position="272"/>
        <end position="429"/>
    </location>
</feature>
<feature type="region of interest" description="Disordered" evidence="6">
    <location>
        <begin position="624"/>
        <end position="742"/>
    </location>
</feature>
<dbReference type="InterPro" id="IPR027417">
    <property type="entry name" value="P-loop_NTPase"/>
</dbReference>
<evidence type="ECO:0000256" key="4">
    <source>
        <dbReference type="ARBA" id="ARBA00034617"/>
    </source>
</evidence>
<dbReference type="EC" id="5.6.2.4" evidence="5"/>
<dbReference type="GO" id="GO:0005737">
    <property type="term" value="C:cytoplasm"/>
    <property type="evidence" value="ECO:0007669"/>
    <property type="project" value="TreeGrafter"/>
</dbReference>
<feature type="compositionally biased region" description="Low complexity" evidence="6">
    <location>
        <begin position="632"/>
        <end position="651"/>
    </location>
</feature>
<evidence type="ECO:0000259" key="7">
    <source>
        <dbReference type="PROSITE" id="PS51192"/>
    </source>
</evidence>
<feature type="compositionally biased region" description="Polar residues" evidence="6">
    <location>
        <begin position="666"/>
        <end position="679"/>
    </location>
</feature>
<dbReference type="CDD" id="cd17920">
    <property type="entry name" value="DEXHc_RecQ"/>
    <property type="match status" value="1"/>
</dbReference>
<accession>A8NV94</accession>
<dbReference type="GO" id="GO:0009378">
    <property type="term" value="F:four-way junction helicase activity"/>
    <property type="evidence" value="ECO:0007669"/>
    <property type="project" value="TreeGrafter"/>
</dbReference>
<dbReference type="KEGG" id="cci:CC1G_06217"/>
<dbReference type="EMBL" id="AACS02000004">
    <property type="protein sequence ID" value="EAU85201.2"/>
    <property type="molecule type" value="Genomic_DNA"/>
</dbReference>
<dbReference type="SMART" id="SM00487">
    <property type="entry name" value="DEXDc"/>
    <property type="match status" value="1"/>
</dbReference>
<keyword evidence="9" id="KW-0378">Hydrolase</keyword>
<dbReference type="GO" id="GO:0005524">
    <property type="term" value="F:ATP binding"/>
    <property type="evidence" value="ECO:0007669"/>
    <property type="project" value="UniProtKB-KW"/>
</dbReference>
<evidence type="ECO:0000256" key="1">
    <source>
        <dbReference type="ARBA" id="ARBA00005446"/>
    </source>
</evidence>
<dbReference type="GO" id="GO:0003676">
    <property type="term" value="F:nucleic acid binding"/>
    <property type="evidence" value="ECO:0007669"/>
    <property type="project" value="InterPro"/>
</dbReference>
<keyword evidence="10" id="KW-1185">Reference proteome</keyword>
<dbReference type="SMART" id="SM00490">
    <property type="entry name" value="HELICc"/>
    <property type="match status" value="1"/>
</dbReference>
<dbReference type="GO" id="GO:0043138">
    <property type="term" value="F:3'-5' DNA helicase activity"/>
    <property type="evidence" value="ECO:0007669"/>
    <property type="project" value="UniProtKB-EC"/>
</dbReference>
<dbReference type="RefSeq" id="XP_001836630.2">
    <property type="nucleotide sequence ID" value="XM_001836578.2"/>
</dbReference>
<organism evidence="9 10">
    <name type="scientific">Coprinopsis cinerea (strain Okayama-7 / 130 / ATCC MYA-4618 / FGSC 9003)</name>
    <name type="common">Inky cap fungus</name>
    <name type="synonym">Hormographiella aspergillata</name>
    <dbReference type="NCBI Taxonomy" id="240176"/>
    <lineage>
        <taxon>Eukaryota</taxon>
        <taxon>Fungi</taxon>
        <taxon>Dikarya</taxon>
        <taxon>Basidiomycota</taxon>
        <taxon>Agaricomycotina</taxon>
        <taxon>Agaricomycetes</taxon>
        <taxon>Agaricomycetidae</taxon>
        <taxon>Agaricales</taxon>
        <taxon>Agaricineae</taxon>
        <taxon>Psathyrellaceae</taxon>
        <taxon>Coprinopsis</taxon>
    </lineage>
</organism>
<dbReference type="eggNOG" id="KOG0351">
    <property type="taxonomic scope" value="Eukaryota"/>
</dbReference>
<evidence type="ECO:0000259" key="8">
    <source>
        <dbReference type="PROSITE" id="PS51194"/>
    </source>
</evidence>
<dbReference type="SUPFAM" id="SSF52540">
    <property type="entry name" value="P-loop containing nucleoside triphosphate hydrolases"/>
    <property type="match status" value="1"/>
</dbReference>